<protein>
    <recommendedName>
        <fullName evidence="4">Multifunctional fatty acid oxidation complex subunit alpha</fullName>
    </recommendedName>
</protein>
<dbReference type="RefSeq" id="WP_188867574.1">
    <property type="nucleotide sequence ID" value="NZ_BMNW01000009.1"/>
</dbReference>
<proteinExistence type="predicted"/>
<reference evidence="3" key="1">
    <citation type="journal article" date="2019" name="Int. J. Syst. Evol. Microbiol.">
        <title>The Global Catalogue of Microorganisms (GCM) 10K type strain sequencing project: providing services to taxonomists for standard genome sequencing and annotation.</title>
        <authorList>
            <consortium name="The Broad Institute Genomics Platform"/>
            <consortium name="The Broad Institute Genome Sequencing Center for Infectious Disease"/>
            <person name="Wu L."/>
            <person name="Ma J."/>
        </authorList>
    </citation>
    <scope>NUCLEOTIDE SEQUENCE [LARGE SCALE GENOMIC DNA]</scope>
    <source>
        <strain evidence="3">JCM 13501</strain>
    </source>
</reference>
<evidence type="ECO:0008006" key="4">
    <source>
        <dbReference type="Google" id="ProtNLM"/>
    </source>
</evidence>
<evidence type="ECO:0000313" key="2">
    <source>
        <dbReference type="EMBL" id="GGM22443.1"/>
    </source>
</evidence>
<gene>
    <name evidence="2" type="ORF">GCM10009425_36560</name>
</gene>
<sequence>MTVQNTSQHSSSDHTQHLGGALIDDKGREIPITEAMIQQACRELDDSLKKPARPE</sequence>
<dbReference type="InterPro" id="IPR054635">
    <property type="entry name" value="PA1571-like"/>
</dbReference>
<evidence type="ECO:0000256" key="1">
    <source>
        <dbReference type="SAM" id="MobiDB-lite"/>
    </source>
</evidence>
<organism evidence="2 3">
    <name type="scientific">Pseudomonas asuensis</name>
    <dbReference type="NCBI Taxonomy" id="1825787"/>
    <lineage>
        <taxon>Bacteria</taxon>
        <taxon>Pseudomonadati</taxon>
        <taxon>Pseudomonadota</taxon>
        <taxon>Gammaproteobacteria</taxon>
        <taxon>Pseudomonadales</taxon>
        <taxon>Pseudomonadaceae</taxon>
        <taxon>Pseudomonas</taxon>
    </lineage>
</organism>
<accession>A0ABQ2H195</accession>
<keyword evidence="3" id="KW-1185">Reference proteome</keyword>
<dbReference type="NCBIfam" id="NF045613">
    <property type="entry name" value="PA1571_fam"/>
    <property type="match status" value="1"/>
</dbReference>
<evidence type="ECO:0000313" key="3">
    <source>
        <dbReference type="Proteomes" id="UP000616499"/>
    </source>
</evidence>
<feature type="region of interest" description="Disordered" evidence="1">
    <location>
        <begin position="1"/>
        <end position="27"/>
    </location>
</feature>
<dbReference type="Proteomes" id="UP000616499">
    <property type="component" value="Unassembled WGS sequence"/>
</dbReference>
<dbReference type="EMBL" id="BMNW01000009">
    <property type="protein sequence ID" value="GGM22443.1"/>
    <property type="molecule type" value="Genomic_DNA"/>
</dbReference>
<feature type="compositionally biased region" description="Low complexity" evidence="1">
    <location>
        <begin position="1"/>
        <end position="10"/>
    </location>
</feature>
<name>A0ABQ2H195_9PSED</name>
<comment type="caution">
    <text evidence="2">The sequence shown here is derived from an EMBL/GenBank/DDBJ whole genome shotgun (WGS) entry which is preliminary data.</text>
</comment>